<feature type="region of interest" description="Disordered" evidence="4">
    <location>
        <begin position="69"/>
        <end position="105"/>
    </location>
</feature>
<evidence type="ECO:0000256" key="4">
    <source>
        <dbReference type="SAM" id="MobiDB-lite"/>
    </source>
</evidence>
<evidence type="ECO:0000256" key="2">
    <source>
        <dbReference type="ARBA" id="ARBA00023186"/>
    </source>
</evidence>
<dbReference type="GO" id="GO:0030150">
    <property type="term" value="P:protein import into mitochondrial matrix"/>
    <property type="evidence" value="ECO:0007669"/>
    <property type="project" value="TreeGrafter"/>
</dbReference>
<dbReference type="EMBL" id="SDOX01000121">
    <property type="protein sequence ID" value="TFJ82047.1"/>
    <property type="molecule type" value="Genomic_DNA"/>
</dbReference>
<protein>
    <recommendedName>
        <fullName evidence="7">GrpE protein homolog</fullName>
    </recommendedName>
</protein>
<dbReference type="PANTHER" id="PTHR21237">
    <property type="entry name" value="GRPE PROTEIN"/>
    <property type="match status" value="1"/>
</dbReference>
<comment type="similarity">
    <text evidence="1 3">Belongs to the GrpE family.</text>
</comment>
<dbReference type="Proteomes" id="UP000355283">
    <property type="component" value="Unassembled WGS sequence"/>
</dbReference>
<dbReference type="PANTHER" id="PTHR21237:SF23">
    <property type="entry name" value="GRPE PROTEIN HOMOLOG, MITOCHONDRIAL"/>
    <property type="match status" value="1"/>
</dbReference>
<dbReference type="OrthoDB" id="201635at2759"/>
<dbReference type="GO" id="GO:0000774">
    <property type="term" value="F:adenyl-nucleotide exchange factor activity"/>
    <property type="evidence" value="ECO:0007669"/>
    <property type="project" value="InterPro"/>
</dbReference>
<gene>
    <name evidence="5" type="ORF">NSK_006714</name>
</gene>
<sequence length="274" mass="29076">MISSLRNRVVQNASKCIAQTACNIQGSTPTVLAYHRPSSYQDAFGRSLPDRSCARGLVGSLCSSRRSFMSEGGAGTGEGNHKAPEQENASGTPGEEKAAGAAEDEQGKLVEKLMAENKELKDKVLYTLAEMENVRTIARRDAASAKQFALQSFAKQLLDVADNLNRALASVPKEALEEGGEAGGKEGGGSSLLATLVEGVAMTDAQLQKVFAANQIVQYGKPGDKFDPHMHDALFEYDEEGREGGSVGQVLKTGYTLNGRVIRPAQVGTVKKAV</sequence>
<evidence type="ECO:0008006" key="7">
    <source>
        <dbReference type="Google" id="ProtNLM"/>
    </source>
</evidence>
<dbReference type="GO" id="GO:0051087">
    <property type="term" value="F:protein-folding chaperone binding"/>
    <property type="evidence" value="ECO:0007669"/>
    <property type="project" value="InterPro"/>
</dbReference>
<dbReference type="Gene3D" id="2.30.22.10">
    <property type="entry name" value="Head domain of nucleotide exchange factor GrpE"/>
    <property type="match status" value="1"/>
</dbReference>
<dbReference type="AlphaFoldDB" id="A0A4D9CVC4"/>
<accession>A0A4D9CVC4</accession>
<dbReference type="GO" id="GO:0001405">
    <property type="term" value="C:PAM complex, Tim23 associated import motor"/>
    <property type="evidence" value="ECO:0007669"/>
    <property type="project" value="TreeGrafter"/>
</dbReference>
<evidence type="ECO:0000256" key="3">
    <source>
        <dbReference type="RuleBase" id="RU004478"/>
    </source>
</evidence>
<keyword evidence="2" id="KW-0143">Chaperone</keyword>
<dbReference type="InterPro" id="IPR000740">
    <property type="entry name" value="GrpE"/>
</dbReference>
<organism evidence="5 6">
    <name type="scientific">Nannochloropsis salina CCMP1776</name>
    <dbReference type="NCBI Taxonomy" id="1027361"/>
    <lineage>
        <taxon>Eukaryota</taxon>
        <taxon>Sar</taxon>
        <taxon>Stramenopiles</taxon>
        <taxon>Ochrophyta</taxon>
        <taxon>Eustigmatophyceae</taxon>
        <taxon>Eustigmatales</taxon>
        <taxon>Monodopsidaceae</taxon>
        <taxon>Microchloropsis</taxon>
        <taxon>Microchloropsis salina</taxon>
    </lineage>
</organism>
<dbReference type="GO" id="GO:0006457">
    <property type="term" value="P:protein folding"/>
    <property type="evidence" value="ECO:0007669"/>
    <property type="project" value="InterPro"/>
</dbReference>
<dbReference type="Gene3D" id="3.90.20.20">
    <property type="match status" value="1"/>
</dbReference>
<dbReference type="SUPFAM" id="SSF58014">
    <property type="entry name" value="Coiled-coil domain of nucleotide exchange factor GrpE"/>
    <property type="match status" value="1"/>
</dbReference>
<dbReference type="PRINTS" id="PR00773">
    <property type="entry name" value="GRPEPROTEIN"/>
</dbReference>
<evidence type="ECO:0000256" key="1">
    <source>
        <dbReference type="ARBA" id="ARBA00009054"/>
    </source>
</evidence>
<dbReference type="CDD" id="cd00446">
    <property type="entry name" value="GrpE"/>
    <property type="match status" value="1"/>
</dbReference>
<keyword evidence="6" id="KW-1185">Reference proteome</keyword>
<evidence type="ECO:0000313" key="5">
    <source>
        <dbReference type="EMBL" id="TFJ82047.1"/>
    </source>
</evidence>
<dbReference type="InterPro" id="IPR013805">
    <property type="entry name" value="GrpE_CC"/>
</dbReference>
<reference evidence="5 6" key="1">
    <citation type="submission" date="2019-01" db="EMBL/GenBank/DDBJ databases">
        <title>Nuclear Genome Assembly of the Microalgal Biofuel strain Nannochloropsis salina CCMP1776.</title>
        <authorList>
            <person name="Hovde B."/>
        </authorList>
    </citation>
    <scope>NUCLEOTIDE SEQUENCE [LARGE SCALE GENOMIC DNA]</scope>
    <source>
        <strain evidence="5 6">CCMP1776</strain>
    </source>
</reference>
<evidence type="ECO:0000313" key="6">
    <source>
        <dbReference type="Proteomes" id="UP000355283"/>
    </source>
</evidence>
<dbReference type="InterPro" id="IPR009012">
    <property type="entry name" value="GrpE_head"/>
</dbReference>
<proteinExistence type="inferred from homology"/>
<dbReference type="GO" id="GO:0042803">
    <property type="term" value="F:protein homodimerization activity"/>
    <property type="evidence" value="ECO:0007669"/>
    <property type="project" value="InterPro"/>
</dbReference>
<dbReference type="SUPFAM" id="SSF51064">
    <property type="entry name" value="Head domain of nucleotide exchange factor GrpE"/>
    <property type="match status" value="1"/>
</dbReference>
<dbReference type="HAMAP" id="MF_01151">
    <property type="entry name" value="GrpE"/>
    <property type="match status" value="1"/>
</dbReference>
<dbReference type="Pfam" id="PF01025">
    <property type="entry name" value="GrpE"/>
    <property type="match status" value="1"/>
</dbReference>
<dbReference type="GO" id="GO:0051082">
    <property type="term" value="F:unfolded protein binding"/>
    <property type="evidence" value="ECO:0007669"/>
    <property type="project" value="TreeGrafter"/>
</dbReference>
<comment type="caution">
    <text evidence="5">The sequence shown here is derived from an EMBL/GenBank/DDBJ whole genome shotgun (WGS) entry which is preliminary data.</text>
</comment>
<name>A0A4D9CVC4_9STRA</name>